<comment type="caution">
    <text evidence="3">The sequence shown here is derived from an EMBL/GenBank/DDBJ whole genome shotgun (WGS) entry which is preliminary data.</text>
</comment>
<proteinExistence type="predicted"/>
<accession>A0ABQ5A7Y3</accession>
<dbReference type="PANTHER" id="PTHR33223">
    <property type="entry name" value="CCHC-TYPE DOMAIN-CONTAINING PROTEIN"/>
    <property type="match status" value="1"/>
</dbReference>
<evidence type="ECO:0000256" key="1">
    <source>
        <dbReference type="SAM" id="MobiDB-lite"/>
    </source>
</evidence>
<dbReference type="EMBL" id="BQNB010012067">
    <property type="protein sequence ID" value="GJS98745.1"/>
    <property type="molecule type" value="Genomic_DNA"/>
</dbReference>
<evidence type="ECO:0000313" key="3">
    <source>
        <dbReference type="EMBL" id="GJS98745.1"/>
    </source>
</evidence>
<dbReference type="Pfam" id="PF03732">
    <property type="entry name" value="Retrotrans_gag"/>
    <property type="match status" value="1"/>
</dbReference>
<reference evidence="3" key="2">
    <citation type="submission" date="2022-01" db="EMBL/GenBank/DDBJ databases">
        <authorList>
            <person name="Yamashiro T."/>
            <person name="Shiraishi A."/>
            <person name="Satake H."/>
            <person name="Nakayama K."/>
        </authorList>
    </citation>
    <scope>NUCLEOTIDE SEQUENCE</scope>
</reference>
<protein>
    <recommendedName>
        <fullName evidence="2">Retrotransposon gag domain-containing protein</fullName>
    </recommendedName>
</protein>
<feature type="region of interest" description="Disordered" evidence="1">
    <location>
        <begin position="179"/>
        <end position="203"/>
    </location>
</feature>
<name>A0ABQ5A7Y3_9ASTR</name>
<keyword evidence="4" id="KW-1185">Reference proteome</keyword>
<gene>
    <name evidence="3" type="ORF">Tco_0819915</name>
</gene>
<evidence type="ECO:0000313" key="4">
    <source>
        <dbReference type="Proteomes" id="UP001151760"/>
    </source>
</evidence>
<dbReference type="InterPro" id="IPR005162">
    <property type="entry name" value="Retrotrans_gag_dom"/>
</dbReference>
<dbReference type="Proteomes" id="UP001151760">
    <property type="component" value="Unassembled WGS sequence"/>
</dbReference>
<reference evidence="3" key="1">
    <citation type="journal article" date="2022" name="Int. J. Mol. Sci.">
        <title>Draft Genome of Tanacetum Coccineum: Genomic Comparison of Closely Related Tanacetum-Family Plants.</title>
        <authorList>
            <person name="Yamashiro T."/>
            <person name="Shiraishi A."/>
            <person name="Nakayama K."/>
            <person name="Satake H."/>
        </authorList>
    </citation>
    <scope>NUCLEOTIDE SEQUENCE</scope>
</reference>
<evidence type="ECO:0000259" key="2">
    <source>
        <dbReference type="Pfam" id="PF03732"/>
    </source>
</evidence>
<sequence>MRELREDTLSGNKNEDAHDHIDRVLNIVSLFNISGVSKDAVMLLVFPFTLTRAAKRWVDRLTPGAINTWDLLKKAFIQRYCPPSNTAKQLEDIHNFKKEGDESLYQAWEQYNDLLYKCLTHDINGHQKLYKLWLTTPKSGTTRHQAGVLAAVIDTDGLAAIVSPPGYYICTDNRPPYGEKRPSLEELMNKHQEKSTRRSTKME</sequence>
<dbReference type="PANTHER" id="PTHR33223:SF11">
    <property type="entry name" value="ELEMENT PROTEIN, PUTATIVE-RELATED"/>
    <property type="match status" value="1"/>
</dbReference>
<organism evidence="3 4">
    <name type="scientific">Tanacetum coccineum</name>
    <dbReference type="NCBI Taxonomy" id="301880"/>
    <lineage>
        <taxon>Eukaryota</taxon>
        <taxon>Viridiplantae</taxon>
        <taxon>Streptophyta</taxon>
        <taxon>Embryophyta</taxon>
        <taxon>Tracheophyta</taxon>
        <taxon>Spermatophyta</taxon>
        <taxon>Magnoliopsida</taxon>
        <taxon>eudicotyledons</taxon>
        <taxon>Gunneridae</taxon>
        <taxon>Pentapetalae</taxon>
        <taxon>asterids</taxon>
        <taxon>campanulids</taxon>
        <taxon>Asterales</taxon>
        <taxon>Asteraceae</taxon>
        <taxon>Asteroideae</taxon>
        <taxon>Anthemideae</taxon>
        <taxon>Anthemidinae</taxon>
        <taxon>Tanacetum</taxon>
    </lineage>
</organism>
<feature type="domain" description="Retrotransposon gag" evidence="2">
    <location>
        <begin position="45"/>
        <end position="129"/>
    </location>
</feature>